<reference evidence="2 3" key="1">
    <citation type="submission" date="2019-06" db="EMBL/GenBank/DDBJ databases">
        <title>Genome sequence of Rhodobacteraceae bacterium D4M1.</title>
        <authorList>
            <person name="Cao J."/>
        </authorList>
    </citation>
    <scope>NUCLEOTIDE SEQUENCE [LARGE SCALE GENOMIC DNA]</scope>
    <source>
        <strain evidence="2 3">D4M1</strain>
        <plasmid evidence="3">pd4m1d</plasmid>
    </source>
</reference>
<gene>
    <name evidence="2" type="ORF">FDP22_22740</name>
</gene>
<dbReference type="Pfam" id="PF04230">
    <property type="entry name" value="PS_pyruv_trans"/>
    <property type="match status" value="1"/>
</dbReference>
<dbReference type="InterPro" id="IPR007345">
    <property type="entry name" value="Polysacch_pyruvyl_Trfase"/>
</dbReference>
<organism evidence="2 3">
    <name type="scientific">Paroceanicella profunda</name>
    <dbReference type="NCBI Taxonomy" id="2579971"/>
    <lineage>
        <taxon>Bacteria</taxon>
        <taxon>Pseudomonadati</taxon>
        <taxon>Pseudomonadota</taxon>
        <taxon>Alphaproteobacteria</taxon>
        <taxon>Rhodobacterales</taxon>
        <taxon>Paracoccaceae</taxon>
        <taxon>Paroceanicella</taxon>
    </lineage>
</organism>
<protein>
    <submittedName>
        <fullName evidence="2">Polysaccharide pyruvyl transferase family protein</fullName>
    </submittedName>
</protein>
<proteinExistence type="predicted"/>
<name>A0A5B8FJS3_9RHOB</name>
<keyword evidence="3" id="KW-1185">Reference proteome</keyword>
<evidence type="ECO:0000313" key="2">
    <source>
        <dbReference type="EMBL" id="QDL94698.1"/>
    </source>
</evidence>
<keyword evidence="2" id="KW-0808">Transferase</keyword>
<sequence length="409" mass="45414">MTRSKRILFLRPPALQHVFETPKPFFQGMIPRAGDTVGSLWPAHRMTGSNSGNLIHVESMTRILDYSADGSASISLHTVLRKRSMDWLVDAVNANFDVLVFSCANFIRPETDFSKEYAFLCRLTIPRIIVGAGIQHSDDGGELVISDSVRKVIDLADAEFEIFGVRGDITAEILAGRGARNVTSLGCPSFYAFPRNMSSFGGIPQDGPSRVLCAGYMARNAGGGARFSALMEIINCLTPGAAMSYVFQNELFWKEDGLYEENSYDQVRKEVSRDWVARQFFGGNIPEPGLRSFHYFDDTASWRLFAAGHDIYIGDRIHGGVIAMQAGRPAVIVYKDLRVRELAEKISLPGVDMRAPVDEALRGRLHEALSPAGLRRFRTTYTEAYNTFMDTLDKAGLKTVLPRRLDLPA</sequence>
<accession>A0A5B8FJS3</accession>
<feature type="domain" description="Polysaccharide pyruvyl transferase" evidence="1">
    <location>
        <begin position="84"/>
        <end position="333"/>
    </location>
</feature>
<dbReference type="KEGG" id="ppru:FDP22_22740"/>
<geneLocation type="plasmid" evidence="3">
    <name>pd4m1d</name>
</geneLocation>
<keyword evidence="2" id="KW-0614">Plasmid</keyword>
<evidence type="ECO:0000313" key="3">
    <source>
        <dbReference type="Proteomes" id="UP000305888"/>
    </source>
</evidence>
<evidence type="ECO:0000259" key="1">
    <source>
        <dbReference type="Pfam" id="PF04230"/>
    </source>
</evidence>
<dbReference type="AlphaFoldDB" id="A0A5B8FJS3"/>
<dbReference type="EMBL" id="CP040822">
    <property type="protein sequence ID" value="QDL94698.1"/>
    <property type="molecule type" value="Genomic_DNA"/>
</dbReference>
<dbReference type="GO" id="GO:0016740">
    <property type="term" value="F:transferase activity"/>
    <property type="evidence" value="ECO:0007669"/>
    <property type="project" value="UniProtKB-KW"/>
</dbReference>
<dbReference type="OrthoDB" id="9767435at2"/>
<dbReference type="RefSeq" id="WP_138579308.1">
    <property type="nucleotide sequence ID" value="NZ_CP040822.1"/>
</dbReference>
<dbReference type="Proteomes" id="UP000305888">
    <property type="component" value="Plasmid pD4M1D"/>
</dbReference>